<name>A0A0C3B6N7_SERVB</name>
<evidence type="ECO:0000313" key="2">
    <source>
        <dbReference type="Proteomes" id="UP000054097"/>
    </source>
</evidence>
<organism evidence="1 2">
    <name type="scientific">Serendipita vermifera MAFF 305830</name>
    <dbReference type="NCBI Taxonomy" id="933852"/>
    <lineage>
        <taxon>Eukaryota</taxon>
        <taxon>Fungi</taxon>
        <taxon>Dikarya</taxon>
        <taxon>Basidiomycota</taxon>
        <taxon>Agaricomycotina</taxon>
        <taxon>Agaricomycetes</taxon>
        <taxon>Sebacinales</taxon>
        <taxon>Serendipitaceae</taxon>
        <taxon>Serendipita</taxon>
    </lineage>
</organism>
<sequence length="59" mass="7149">MERKCVTEQMDRKTRNVDWRHFRRPIFLDKTKSVEPNKLVVVRWAPTSLYGGHQESLMF</sequence>
<proteinExistence type="predicted"/>
<protein>
    <submittedName>
        <fullName evidence="1">Uncharacterized protein</fullName>
    </submittedName>
</protein>
<gene>
    <name evidence="1" type="ORF">M408DRAFT_329758</name>
</gene>
<reference evidence="1 2" key="1">
    <citation type="submission" date="2014-04" db="EMBL/GenBank/DDBJ databases">
        <authorList>
            <consortium name="DOE Joint Genome Institute"/>
            <person name="Kuo A."/>
            <person name="Zuccaro A."/>
            <person name="Kohler A."/>
            <person name="Nagy L.G."/>
            <person name="Floudas D."/>
            <person name="Copeland A."/>
            <person name="Barry K.W."/>
            <person name="Cichocki N."/>
            <person name="Veneault-Fourrey C."/>
            <person name="LaButti K."/>
            <person name="Lindquist E.A."/>
            <person name="Lipzen A."/>
            <person name="Lundell T."/>
            <person name="Morin E."/>
            <person name="Murat C."/>
            <person name="Sun H."/>
            <person name="Tunlid A."/>
            <person name="Henrissat B."/>
            <person name="Grigoriev I.V."/>
            <person name="Hibbett D.S."/>
            <person name="Martin F."/>
            <person name="Nordberg H.P."/>
            <person name="Cantor M.N."/>
            <person name="Hua S.X."/>
        </authorList>
    </citation>
    <scope>NUCLEOTIDE SEQUENCE [LARGE SCALE GENOMIC DNA]</scope>
    <source>
        <strain evidence="1 2">MAFF 305830</strain>
    </source>
</reference>
<dbReference type="Proteomes" id="UP000054097">
    <property type="component" value="Unassembled WGS sequence"/>
</dbReference>
<dbReference type="EMBL" id="KN824296">
    <property type="protein sequence ID" value="KIM27809.1"/>
    <property type="molecule type" value="Genomic_DNA"/>
</dbReference>
<dbReference type="HOGENOM" id="CLU_2962349_0_0_1"/>
<dbReference type="AlphaFoldDB" id="A0A0C3B6N7"/>
<keyword evidence="2" id="KW-1185">Reference proteome</keyword>
<accession>A0A0C3B6N7</accession>
<reference evidence="2" key="2">
    <citation type="submission" date="2015-01" db="EMBL/GenBank/DDBJ databases">
        <title>Evolutionary Origins and Diversification of the Mycorrhizal Mutualists.</title>
        <authorList>
            <consortium name="DOE Joint Genome Institute"/>
            <consortium name="Mycorrhizal Genomics Consortium"/>
            <person name="Kohler A."/>
            <person name="Kuo A."/>
            <person name="Nagy L.G."/>
            <person name="Floudas D."/>
            <person name="Copeland A."/>
            <person name="Barry K.W."/>
            <person name="Cichocki N."/>
            <person name="Veneault-Fourrey C."/>
            <person name="LaButti K."/>
            <person name="Lindquist E.A."/>
            <person name="Lipzen A."/>
            <person name="Lundell T."/>
            <person name="Morin E."/>
            <person name="Murat C."/>
            <person name="Riley R."/>
            <person name="Ohm R."/>
            <person name="Sun H."/>
            <person name="Tunlid A."/>
            <person name="Henrissat B."/>
            <person name="Grigoriev I.V."/>
            <person name="Hibbett D.S."/>
            <person name="Martin F."/>
        </authorList>
    </citation>
    <scope>NUCLEOTIDE SEQUENCE [LARGE SCALE GENOMIC DNA]</scope>
    <source>
        <strain evidence="2">MAFF 305830</strain>
    </source>
</reference>
<evidence type="ECO:0000313" key="1">
    <source>
        <dbReference type="EMBL" id="KIM27809.1"/>
    </source>
</evidence>